<dbReference type="EMBL" id="QRDT01000008">
    <property type="protein sequence ID" value="RED36200.1"/>
    <property type="molecule type" value="Genomic_DNA"/>
</dbReference>
<dbReference type="RefSeq" id="WP_114357826.1">
    <property type="nucleotide sequence ID" value="NZ_QRDT01000008.1"/>
</dbReference>
<dbReference type="Proteomes" id="UP000256343">
    <property type="component" value="Unassembled WGS sequence"/>
</dbReference>
<proteinExistence type="predicted"/>
<dbReference type="EMBL" id="UFQQ01000008">
    <property type="protein sequence ID" value="SSW90760.1"/>
    <property type="molecule type" value="Genomic_DNA"/>
</dbReference>
<evidence type="ECO:0000313" key="4">
    <source>
        <dbReference type="Proteomes" id="UP000256343"/>
    </source>
</evidence>
<name>A0A336JM55_9BRAD</name>
<sequence>MAQPTPYDRQTSFAQFSAQFPNKQQNGGSLDAEFVAIKVSLDETQANLKRIQADDGSLARNSVGRAQLDSSLTVGFKSPTTWQPSTVYTANYDTVFNGGKFYVALVDHTSGASFDATKWDMIADLSVAAALDDGSVTDAKLADSAVLTQKIADLAITTPKLATGAVTNNKVATGTLTADRATGTAWRDLVIPAGTVFSFTGSAANVPAGFVLAGGTYLRADYPALWALAAAEIAAGGNSWYGVGDGSTTFTIANPAGQALVGVDVGGSVIPGGVSLGAAAGSATKTLITDNLPPYTPSGSVASSFSGSVSYSRYTTQTQIGADFRSFTPSPGDTSLGTGGWTVSGTVTSTFTGSPQGGTSTPLNVVPPVRGVNFIVKAH</sequence>
<accession>A0A336JM55</accession>
<dbReference type="AlphaFoldDB" id="A0A336JM55"/>
<dbReference type="Gene3D" id="2.10.10.20">
    <property type="entry name" value="Carbohydrate-binding module superfamily 5/12"/>
    <property type="match status" value="1"/>
</dbReference>
<evidence type="ECO:0000313" key="3">
    <source>
        <dbReference type="Proteomes" id="UP000252631"/>
    </source>
</evidence>
<reference evidence="1 4" key="2">
    <citation type="submission" date="2018-07" db="EMBL/GenBank/DDBJ databases">
        <title>Genomic Encyclopedia of Archaeal and Bacterial Type Strains, Phase II (KMG-II): from individual species to whole genera.</title>
        <authorList>
            <person name="Goeker M."/>
        </authorList>
    </citation>
    <scope>NUCLEOTIDE SEQUENCE [LARGE SCALE GENOMIC DNA]</scope>
    <source>
        <strain evidence="1 4">JA575</strain>
    </source>
</reference>
<gene>
    <name evidence="1" type="ORF">BJ125_108135</name>
    <name evidence="2" type="ORF">SAMN05892882_108135</name>
</gene>
<dbReference type="Proteomes" id="UP000252631">
    <property type="component" value="Unassembled WGS sequence"/>
</dbReference>
<dbReference type="OrthoDB" id="8266301at2"/>
<organism evidence="2 3">
    <name type="scientific">Rhodopseudomonas pentothenatexigens</name>
    <dbReference type="NCBI Taxonomy" id="999699"/>
    <lineage>
        <taxon>Bacteria</taxon>
        <taxon>Pseudomonadati</taxon>
        <taxon>Pseudomonadota</taxon>
        <taxon>Alphaproteobacteria</taxon>
        <taxon>Hyphomicrobiales</taxon>
        <taxon>Nitrobacteraceae</taxon>
        <taxon>Rhodopseudomonas</taxon>
    </lineage>
</organism>
<protein>
    <submittedName>
        <fullName evidence="2">Uncharacterized protein</fullName>
    </submittedName>
</protein>
<reference evidence="2 3" key="1">
    <citation type="submission" date="2017-08" db="EMBL/GenBank/DDBJ databases">
        <authorList>
            <person name="de Groot N.N."/>
        </authorList>
    </citation>
    <scope>NUCLEOTIDE SEQUENCE [LARGE SCALE GENOMIC DNA]</scope>
    <source>
        <strain evidence="2 3">JA575</strain>
    </source>
</reference>
<evidence type="ECO:0000313" key="2">
    <source>
        <dbReference type="EMBL" id="SSW90760.1"/>
    </source>
</evidence>
<keyword evidence="4" id="KW-1185">Reference proteome</keyword>
<dbReference type="SUPFAM" id="SSF88874">
    <property type="entry name" value="Receptor-binding domain of short tail fibre protein gp12"/>
    <property type="match status" value="1"/>
</dbReference>
<evidence type="ECO:0000313" key="1">
    <source>
        <dbReference type="EMBL" id="RED36200.1"/>
    </source>
</evidence>